<dbReference type="AlphaFoldDB" id="A0A6J6CLN2"/>
<gene>
    <name evidence="1" type="ORF">UFOPK1495_00937</name>
</gene>
<protein>
    <submittedName>
        <fullName evidence="1">Unannotated protein</fullName>
    </submittedName>
</protein>
<sequence>MNALAVGALLCNLCGRGDAYELAVLGFAILAIPEVVDAGNCRDWIEVVDRRRRRGHPFDRAAIPRVGANRRKILRLRLAVEDVEDEQGDTAGKSKRTNSGDLVPEFEPVARVVGVDTTAHALKSEHVHRGKGEVEAKKHQPEVGFTDALIEHVAKRFRPVEVEPGHESEERPTEEYVVEVSNDEVGVGLLGVHRGN</sequence>
<accession>A0A6J6CLN2</accession>
<organism evidence="1">
    <name type="scientific">freshwater metagenome</name>
    <dbReference type="NCBI Taxonomy" id="449393"/>
    <lineage>
        <taxon>unclassified sequences</taxon>
        <taxon>metagenomes</taxon>
        <taxon>ecological metagenomes</taxon>
    </lineage>
</organism>
<proteinExistence type="predicted"/>
<dbReference type="EMBL" id="CAEZSU010000089">
    <property type="protein sequence ID" value="CAB4552035.1"/>
    <property type="molecule type" value="Genomic_DNA"/>
</dbReference>
<name>A0A6J6CLN2_9ZZZZ</name>
<evidence type="ECO:0000313" key="1">
    <source>
        <dbReference type="EMBL" id="CAB4552035.1"/>
    </source>
</evidence>
<reference evidence="1" key="1">
    <citation type="submission" date="2020-05" db="EMBL/GenBank/DDBJ databases">
        <authorList>
            <person name="Chiriac C."/>
            <person name="Salcher M."/>
            <person name="Ghai R."/>
            <person name="Kavagutti S V."/>
        </authorList>
    </citation>
    <scope>NUCLEOTIDE SEQUENCE</scope>
</reference>